<keyword evidence="3" id="KW-1185">Reference proteome</keyword>
<feature type="domain" description="Acetyl xylan esterase" evidence="1">
    <location>
        <begin position="72"/>
        <end position="243"/>
    </location>
</feature>
<evidence type="ECO:0000313" key="3">
    <source>
        <dbReference type="Proteomes" id="UP000245959"/>
    </source>
</evidence>
<dbReference type="InterPro" id="IPR008391">
    <property type="entry name" value="AXE1_dom"/>
</dbReference>
<accession>A0A2U1BA17</accession>
<sequence>MSFSPYSDQLQRYYGRIARECAERRREELAAVDTPEKAREYVRRAAERIRTAFGPLPERCVKSPAVTGVTERDGVRMEKILFECAPGFHLTGVFYRPVRLDGAAPGVLALLGHNDNGKAAKYQQYCCFNLARKGAVVFCPDPFGQGERKQYLHSELRSGCVWEHNMAGKQLLLCGEFFGAWRTADARAALDYLVSRPETDPARLAVTGASGGGTLSSYIYALDERLTMAAPACYITTFRRNFENELPADAEQIPPGLWAAGGEMADFLIARAPHPVVILGERDDFFDVRGARESYEEVRRIYALLGAESEVKLVIGDGVHGYGLQLREAMYGFFTRHWFGREDAPEPPFEEFPEPELRVTEPGQVVRLPGELTLPGWLARRAAELVRSRSPEPARIAAFLRRALQVPAETAAPEFRVLRGRPGENAVSCFALRTEPECEAFLHCRGGLARFSLPRGKRCTLYVSHLDAETELAAGLPEESGNEVVFALDVRGVGKSAPLTCDRVEDYFYMYGSDYFYDSAGQLLSHSFLGGKVRDLLGALALLRSAGYREITLAGRGLGALVALYAAGTDLTGVRRIRLRNMPRSWRELIEAGIFLWPQSHLIPGMLREFDLPELAGMLEQGCDFEAAEPWDGFFRPPER</sequence>
<proteinExistence type="predicted"/>
<evidence type="ECO:0000313" key="2">
    <source>
        <dbReference type="EMBL" id="PVY45495.1"/>
    </source>
</evidence>
<dbReference type="GeneID" id="78293856"/>
<comment type="caution">
    <text evidence="2">The sequence shown here is derived from an EMBL/GenBank/DDBJ whole genome shotgun (WGS) entry which is preliminary data.</text>
</comment>
<dbReference type="PANTHER" id="PTHR22946:SF8">
    <property type="entry name" value="ACETYL XYLAN ESTERASE DOMAIN-CONTAINING PROTEIN"/>
    <property type="match status" value="1"/>
</dbReference>
<dbReference type="SUPFAM" id="SSF53474">
    <property type="entry name" value="alpha/beta-Hydrolases"/>
    <property type="match status" value="2"/>
</dbReference>
<dbReference type="RefSeq" id="WP_116882524.1">
    <property type="nucleotide sequence ID" value="NZ_CABMMC010000063.1"/>
</dbReference>
<gene>
    <name evidence="2" type="ORF">C8D82_10266</name>
</gene>
<name>A0A2U1BA17_9BACT</name>
<protein>
    <submittedName>
        <fullName evidence="2">Acetyl xylan esterase AXE1</fullName>
    </submittedName>
</protein>
<dbReference type="InterPro" id="IPR029058">
    <property type="entry name" value="AB_hydrolase_fold"/>
</dbReference>
<dbReference type="AlphaFoldDB" id="A0A2U1BA17"/>
<dbReference type="PANTHER" id="PTHR22946">
    <property type="entry name" value="DIENELACTONE HYDROLASE DOMAIN-CONTAINING PROTEIN-RELATED"/>
    <property type="match status" value="1"/>
</dbReference>
<organism evidence="2 3">
    <name type="scientific">Victivallis vadensis</name>
    <dbReference type="NCBI Taxonomy" id="172901"/>
    <lineage>
        <taxon>Bacteria</taxon>
        <taxon>Pseudomonadati</taxon>
        <taxon>Lentisphaerota</taxon>
        <taxon>Lentisphaeria</taxon>
        <taxon>Victivallales</taxon>
        <taxon>Victivallaceae</taxon>
        <taxon>Victivallis</taxon>
    </lineage>
</organism>
<dbReference type="OrthoDB" id="244125at2"/>
<reference evidence="2 3" key="1">
    <citation type="submission" date="2018-04" db="EMBL/GenBank/DDBJ databases">
        <title>Genomic Encyclopedia of Type Strains, Phase IV (KMG-IV): sequencing the most valuable type-strain genomes for metagenomic binning, comparative biology and taxonomic classification.</title>
        <authorList>
            <person name="Goeker M."/>
        </authorList>
    </citation>
    <scope>NUCLEOTIDE SEQUENCE [LARGE SCALE GENOMIC DNA]</scope>
    <source>
        <strain evidence="2 3">DSM 14823</strain>
    </source>
</reference>
<dbReference type="Gene3D" id="3.40.50.1820">
    <property type="entry name" value="alpha/beta hydrolase"/>
    <property type="match status" value="2"/>
</dbReference>
<evidence type="ECO:0000259" key="1">
    <source>
        <dbReference type="Pfam" id="PF05448"/>
    </source>
</evidence>
<dbReference type="Proteomes" id="UP000245959">
    <property type="component" value="Unassembled WGS sequence"/>
</dbReference>
<dbReference type="EMBL" id="QEKH01000002">
    <property type="protein sequence ID" value="PVY45495.1"/>
    <property type="molecule type" value="Genomic_DNA"/>
</dbReference>
<dbReference type="Pfam" id="PF05448">
    <property type="entry name" value="AXE1"/>
    <property type="match status" value="1"/>
</dbReference>
<dbReference type="InterPro" id="IPR050261">
    <property type="entry name" value="FrsA_esterase"/>
</dbReference>